<dbReference type="Pfam" id="PF01381">
    <property type="entry name" value="HTH_3"/>
    <property type="match status" value="1"/>
</dbReference>
<sequence length="81" mass="9227">MKYDKALTAGRLKALRKRRGLSQSQVAAALRIDRSTYAYYELGRTPLPAEKLVFLALYYRVSSDFLLGLSEREAGSQRRLT</sequence>
<dbReference type="Gene3D" id="1.10.260.40">
    <property type="entry name" value="lambda repressor-like DNA-binding domains"/>
    <property type="match status" value="1"/>
</dbReference>
<proteinExistence type="predicted"/>
<dbReference type="SMART" id="SM00530">
    <property type="entry name" value="HTH_XRE"/>
    <property type="match status" value="1"/>
</dbReference>
<gene>
    <name evidence="1" type="ORF">DWY99_01115</name>
</gene>
<dbReference type="AlphaFoldDB" id="A0A412R832"/>
<dbReference type="CDD" id="cd00093">
    <property type="entry name" value="HTH_XRE"/>
    <property type="match status" value="1"/>
</dbReference>
<dbReference type="SUPFAM" id="SSF47413">
    <property type="entry name" value="lambda repressor-like DNA-binding domains"/>
    <property type="match status" value="1"/>
</dbReference>
<dbReference type="Proteomes" id="UP000284751">
    <property type="component" value="Unassembled WGS sequence"/>
</dbReference>
<evidence type="ECO:0000313" key="1">
    <source>
        <dbReference type="EMBL" id="RGQ44269.1"/>
    </source>
</evidence>
<organism evidence="1 2">
    <name type="scientific">[Clostridium] leptum</name>
    <dbReference type="NCBI Taxonomy" id="1535"/>
    <lineage>
        <taxon>Bacteria</taxon>
        <taxon>Bacillati</taxon>
        <taxon>Bacillota</taxon>
        <taxon>Clostridia</taxon>
        <taxon>Eubacteriales</taxon>
        <taxon>Oscillospiraceae</taxon>
        <taxon>Oscillospiraceae incertae sedis</taxon>
    </lineage>
</organism>
<comment type="caution">
    <text evidence="1">The sequence shown here is derived from an EMBL/GenBank/DDBJ whole genome shotgun (WGS) entry which is preliminary data.</text>
</comment>
<accession>A0A412R832</accession>
<dbReference type="GO" id="GO:0003677">
    <property type="term" value="F:DNA binding"/>
    <property type="evidence" value="ECO:0007669"/>
    <property type="project" value="InterPro"/>
</dbReference>
<dbReference type="InterPro" id="IPR001387">
    <property type="entry name" value="Cro/C1-type_HTH"/>
</dbReference>
<name>A0A412R832_9FIRM</name>
<dbReference type="InterPro" id="IPR010982">
    <property type="entry name" value="Lambda_DNA-bd_dom_sf"/>
</dbReference>
<protein>
    <submittedName>
        <fullName evidence="1">XRE family transcriptional regulator</fullName>
    </submittedName>
</protein>
<dbReference type="EMBL" id="QRTC01000002">
    <property type="protein sequence ID" value="RGQ44269.1"/>
    <property type="molecule type" value="Genomic_DNA"/>
</dbReference>
<dbReference type="PROSITE" id="PS50943">
    <property type="entry name" value="HTH_CROC1"/>
    <property type="match status" value="1"/>
</dbReference>
<reference evidence="1 2" key="1">
    <citation type="submission" date="2018-08" db="EMBL/GenBank/DDBJ databases">
        <title>A genome reference for cultivated species of the human gut microbiota.</title>
        <authorList>
            <person name="Zou Y."/>
            <person name="Xue W."/>
            <person name="Luo G."/>
        </authorList>
    </citation>
    <scope>NUCLEOTIDE SEQUENCE [LARGE SCALE GENOMIC DNA]</scope>
    <source>
        <strain evidence="1 2">AF28-26</strain>
    </source>
</reference>
<evidence type="ECO:0000313" key="2">
    <source>
        <dbReference type="Proteomes" id="UP000284751"/>
    </source>
</evidence>